<keyword evidence="3" id="KW-1185">Reference proteome</keyword>
<dbReference type="AlphaFoldDB" id="A0A8J6APW4"/>
<organism evidence="2 3">
    <name type="scientific">Carpediemonas membranifera</name>
    <dbReference type="NCBI Taxonomy" id="201153"/>
    <lineage>
        <taxon>Eukaryota</taxon>
        <taxon>Metamonada</taxon>
        <taxon>Carpediemonas-like organisms</taxon>
        <taxon>Carpediemonas</taxon>
    </lineage>
</organism>
<dbReference type="Proteomes" id="UP000717585">
    <property type="component" value="Unassembled WGS sequence"/>
</dbReference>
<dbReference type="Gene3D" id="3.10.20.90">
    <property type="entry name" value="Phosphatidylinositol 3-kinase Catalytic Subunit, Chain A, domain 1"/>
    <property type="match status" value="1"/>
</dbReference>
<dbReference type="GO" id="GO:0031625">
    <property type="term" value="F:ubiquitin protein ligase binding"/>
    <property type="evidence" value="ECO:0007669"/>
    <property type="project" value="TreeGrafter"/>
</dbReference>
<evidence type="ECO:0000313" key="2">
    <source>
        <dbReference type="EMBL" id="KAG9390601.1"/>
    </source>
</evidence>
<gene>
    <name evidence="2" type="ORF">J8273_7952</name>
</gene>
<dbReference type="PANTHER" id="PTHR12710:SF0">
    <property type="entry name" value="NUCLEAR PROTEIN LOCALIZATION PROTEIN 4 HOMOLOG"/>
    <property type="match status" value="1"/>
</dbReference>
<dbReference type="InterPro" id="IPR007717">
    <property type="entry name" value="NPL4_C"/>
</dbReference>
<dbReference type="GO" id="GO:0006511">
    <property type="term" value="P:ubiquitin-dependent protein catabolic process"/>
    <property type="evidence" value="ECO:0007669"/>
    <property type="project" value="InterPro"/>
</dbReference>
<dbReference type="Pfam" id="PF05021">
    <property type="entry name" value="NPL4"/>
    <property type="match status" value="1"/>
</dbReference>
<sequence length="461" mass="52302">MIIRVRTTGGMKRMEFDEKHATVKDLRARLAEEYNTTGDQPIYMGPTPTGKPLVAKLSHKLANEGFKNGTQIFFDEKNIAQEPSALEQSGKNFTVHEAKDKRPRPPHIGPDCTHDATMRCHQCFEAYYKDQKDPLAISDDEEAPPVYARKNMRDARYLHYQQSLIPHIKHQDTGRVRTVSLAQHVVEQFNAGLVTYEYYHRRLAILFGRFDQDNETVIVETSYEPKQDFNTDTQQIRLGDDEHFDRVRTLGTFLGMEPVGWIVSHPMISDEDGAPLRASEVVQAASWQLEFDTRFVTVTVSVDDDKQLSVDAFQVSDQACKMARKGFFDCPQSSDEPFSCQTTKEVDINAEMVKSVGTPYLTVPVGITTHDGVFGGDFPVQNRLIEPTPRDVLAYLDANQAKGQLARFGNMAFLLYVSYILDLHTQIAEICGCIQHGLEEGFTAEHEADIRRHCELLMQFE</sequence>
<dbReference type="OrthoDB" id="10251089at2759"/>
<proteinExistence type="predicted"/>
<comment type="caution">
    <text evidence="2">The sequence shown here is derived from an EMBL/GenBank/DDBJ whole genome shotgun (WGS) entry which is preliminary data.</text>
</comment>
<evidence type="ECO:0000313" key="3">
    <source>
        <dbReference type="Proteomes" id="UP000717585"/>
    </source>
</evidence>
<dbReference type="GO" id="GO:0005634">
    <property type="term" value="C:nucleus"/>
    <property type="evidence" value="ECO:0007669"/>
    <property type="project" value="TreeGrafter"/>
</dbReference>
<reference evidence="2" key="1">
    <citation type="submission" date="2021-05" db="EMBL/GenBank/DDBJ databases">
        <title>A free-living protist that lacks canonical eukaryotic 1 DNA replication and segregation systems.</title>
        <authorList>
            <person name="Salas-Leiva D.E."/>
            <person name="Tromer E.C."/>
            <person name="Curtis B.A."/>
            <person name="Jerlstrom-Hultqvist J."/>
            <person name="Kolisko M."/>
            <person name="Yi Z."/>
            <person name="Salas-Leiva J.S."/>
            <person name="Gallot-Lavallee L."/>
            <person name="Kops G.J.P.L."/>
            <person name="Archibald J.M."/>
            <person name="Simpson A.G.B."/>
            <person name="Roger A.J."/>
        </authorList>
    </citation>
    <scope>NUCLEOTIDE SEQUENCE</scope>
    <source>
        <strain evidence="2">BICM</strain>
    </source>
</reference>
<dbReference type="GO" id="GO:0043130">
    <property type="term" value="F:ubiquitin binding"/>
    <property type="evidence" value="ECO:0007669"/>
    <property type="project" value="TreeGrafter"/>
</dbReference>
<name>A0A8J6APW4_9EUKA</name>
<protein>
    <submittedName>
        <fullName evidence="2">NPL4 family</fullName>
    </submittedName>
</protein>
<feature type="domain" description="Nuclear pore localisation protein NPL4 C-terminal" evidence="1">
    <location>
        <begin position="286"/>
        <end position="327"/>
    </location>
</feature>
<dbReference type="InterPro" id="IPR016563">
    <property type="entry name" value="Npl4"/>
</dbReference>
<dbReference type="Gene3D" id="3.40.140.10">
    <property type="entry name" value="Cytidine Deaminase, domain 2"/>
    <property type="match status" value="1"/>
</dbReference>
<dbReference type="PANTHER" id="PTHR12710">
    <property type="entry name" value="NUCLEAR PROTEIN LOCALIZATION 4"/>
    <property type="match status" value="1"/>
</dbReference>
<dbReference type="EMBL" id="JAHDYR010000064">
    <property type="protein sequence ID" value="KAG9390601.1"/>
    <property type="molecule type" value="Genomic_DNA"/>
</dbReference>
<accession>A0A8J6APW4</accession>
<evidence type="ECO:0000259" key="1">
    <source>
        <dbReference type="Pfam" id="PF05021"/>
    </source>
</evidence>